<evidence type="ECO:0000259" key="2">
    <source>
        <dbReference type="Pfam" id="PF00884"/>
    </source>
</evidence>
<dbReference type="InterPro" id="IPR017850">
    <property type="entry name" value="Alkaline_phosphatase_core_sf"/>
</dbReference>
<feature type="domain" description="Sulfatase N-terminal" evidence="2">
    <location>
        <begin position="246"/>
        <end position="508"/>
    </location>
</feature>
<dbReference type="Gene3D" id="3.40.720.10">
    <property type="entry name" value="Alkaline Phosphatase, subunit A"/>
    <property type="match status" value="1"/>
</dbReference>
<proteinExistence type="predicted"/>
<reference evidence="3 4" key="1">
    <citation type="submission" date="2016-03" db="EMBL/GenBank/DDBJ databases">
        <authorList>
            <person name="Ploux O."/>
        </authorList>
    </citation>
    <scope>NUCLEOTIDE SEQUENCE [LARGE SCALE GENOMIC DNA]</scope>
    <source>
        <strain evidence="3 4">URUG2</strain>
    </source>
</reference>
<feature type="chain" id="PRO_5013642555" description="Sulfatase N-terminal domain-containing protein" evidence="1">
    <location>
        <begin position="25"/>
        <end position="644"/>
    </location>
</feature>
<dbReference type="PANTHER" id="PTHR43751">
    <property type="entry name" value="SULFATASE"/>
    <property type="match status" value="1"/>
</dbReference>
<dbReference type="EMBL" id="FJUY01000003">
    <property type="protein sequence ID" value="CZT16855.1"/>
    <property type="molecule type" value="Genomic_DNA"/>
</dbReference>
<dbReference type="InterPro" id="IPR000917">
    <property type="entry name" value="Sulfatase_N"/>
</dbReference>
<keyword evidence="1" id="KW-0732">Signal</keyword>
<keyword evidence="4" id="KW-1185">Reference proteome</keyword>
<dbReference type="AlphaFoldDB" id="A0A2D3USR4"/>
<dbReference type="GeneID" id="35597903"/>
<dbReference type="Pfam" id="PF00884">
    <property type="entry name" value="Sulfatase"/>
    <property type="match status" value="1"/>
</dbReference>
<dbReference type="InterPro" id="IPR052701">
    <property type="entry name" value="GAG_Ulvan_Degrading_Sulfatases"/>
</dbReference>
<evidence type="ECO:0000256" key="1">
    <source>
        <dbReference type="SAM" id="SignalP"/>
    </source>
</evidence>
<sequence>MLVTSAVALLALAFILQSACHAYAEVSYGVFGKLISLIRPQAEDLEEKNEAYDFSAGQGRLTRLLHRLACIILVWQLVCTVLHSCTQLSSSLSWSLPVLALAHLFVPQATHHAHPIYKTALARPVPFTWLPEHPQAGFSDWYNTDMEHYTAEKDVLRVPSLDLKLLPALQEANLKRLSIRNVLLLTLESTRKDAFPFNSSGSIANSLAGTFEGKVIPLHVSEGLASLDPFAKYFVGQSEDTRWPARGRINAEQAFTTSTYTLKSLTGTVCGITPLAADFNEEYSHNIYQPCLPHIMSTLNNLNASRRWESKYMQSTTLSYDKQDRLLPKMGFDDIIGGEYLKEKHKFGPAHNEDVNYFGMPEEVLEDYIRDAFITAREKGENLFLSHLTSTTHHGFGIPEVTKFAPQPGLPRSSELSNYLNAIGYVDGWLGRIMTILQEEGVFNETLVIAVGDHGLALAEHGHHTAFEDPHIATLHVPLVISLPGLPNIDITETVTSLQILPTILDLLIETDSLSDEQSKAAHDLLHNSEGQSLLRVHPGNETGYWHFHITNPGGTTVSVHDARRPSWRLAVPLIPEEPWRFVDLAHDPWELKPLRAMNPETLTSRAALYNTTLPAEWLAEAADIAEWWLQENHRRWRYESYDM</sequence>
<feature type="signal peptide" evidence="1">
    <location>
        <begin position="1"/>
        <end position="24"/>
    </location>
</feature>
<dbReference type="RefSeq" id="XP_023623748.1">
    <property type="nucleotide sequence ID" value="XM_023767980.1"/>
</dbReference>
<dbReference type="OrthoDB" id="103349at2759"/>
<dbReference type="STRING" id="112498.A0A2D3USR4"/>
<organism evidence="3 4">
    <name type="scientific">Ramularia collo-cygni</name>
    <dbReference type="NCBI Taxonomy" id="112498"/>
    <lineage>
        <taxon>Eukaryota</taxon>
        <taxon>Fungi</taxon>
        <taxon>Dikarya</taxon>
        <taxon>Ascomycota</taxon>
        <taxon>Pezizomycotina</taxon>
        <taxon>Dothideomycetes</taxon>
        <taxon>Dothideomycetidae</taxon>
        <taxon>Mycosphaerellales</taxon>
        <taxon>Mycosphaerellaceae</taxon>
        <taxon>Ramularia</taxon>
    </lineage>
</organism>
<gene>
    <name evidence="3" type="ORF">RCC_02690</name>
</gene>
<evidence type="ECO:0000313" key="3">
    <source>
        <dbReference type="EMBL" id="CZT16855.1"/>
    </source>
</evidence>
<protein>
    <recommendedName>
        <fullName evidence="2">Sulfatase N-terminal domain-containing protein</fullName>
    </recommendedName>
</protein>
<dbReference type="SUPFAM" id="SSF53649">
    <property type="entry name" value="Alkaline phosphatase-like"/>
    <property type="match status" value="1"/>
</dbReference>
<name>A0A2D3USR4_9PEZI</name>
<accession>A0A2D3USR4</accession>
<dbReference type="Proteomes" id="UP000225277">
    <property type="component" value="Unassembled WGS sequence"/>
</dbReference>
<evidence type="ECO:0000313" key="4">
    <source>
        <dbReference type="Proteomes" id="UP000225277"/>
    </source>
</evidence>
<dbReference type="PANTHER" id="PTHR43751:SF3">
    <property type="entry name" value="SULFATASE N-TERMINAL DOMAIN-CONTAINING PROTEIN"/>
    <property type="match status" value="1"/>
</dbReference>